<gene>
    <name evidence="2" type="ORF">CCHLO57077_00007758</name>
</gene>
<reference evidence="2" key="1">
    <citation type="submission" date="2023-01" db="EMBL/GenBank/DDBJ databases">
        <authorList>
            <person name="Piombo E."/>
        </authorList>
    </citation>
    <scope>NUCLEOTIDE SEQUENCE</scope>
</reference>
<accession>A0AA35MDG9</accession>
<dbReference type="AlphaFoldDB" id="A0AA35MDG9"/>
<protein>
    <submittedName>
        <fullName evidence="2">Uncharacterized protein</fullName>
    </submittedName>
</protein>
<name>A0AA35MDG9_9HYPO</name>
<proteinExistence type="predicted"/>
<evidence type="ECO:0000313" key="2">
    <source>
        <dbReference type="EMBL" id="CAI6095110.1"/>
    </source>
</evidence>
<evidence type="ECO:0000256" key="1">
    <source>
        <dbReference type="SAM" id="MobiDB-lite"/>
    </source>
</evidence>
<dbReference type="Proteomes" id="UP001160390">
    <property type="component" value="Unassembled WGS sequence"/>
</dbReference>
<dbReference type="EMBL" id="CABFNP030001261">
    <property type="protein sequence ID" value="CAI6095110.1"/>
    <property type="molecule type" value="Genomic_DNA"/>
</dbReference>
<keyword evidence="3" id="KW-1185">Reference proteome</keyword>
<organism evidence="2 3">
    <name type="scientific">Clonostachys chloroleuca</name>
    <dbReference type="NCBI Taxonomy" id="1926264"/>
    <lineage>
        <taxon>Eukaryota</taxon>
        <taxon>Fungi</taxon>
        <taxon>Dikarya</taxon>
        <taxon>Ascomycota</taxon>
        <taxon>Pezizomycotina</taxon>
        <taxon>Sordariomycetes</taxon>
        <taxon>Hypocreomycetidae</taxon>
        <taxon>Hypocreales</taxon>
        <taxon>Bionectriaceae</taxon>
        <taxon>Clonostachys</taxon>
    </lineage>
</organism>
<evidence type="ECO:0000313" key="3">
    <source>
        <dbReference type="Proteomes" id="UP001160390"/>
    </source>
</evidence>
<feature type="region of interest" description="Disordered" evidence="1">
    <location>
        <begin position="1"/>
        <end position="26"/>
    </location>
</feature>
<comment type="caution">
    <text evidence="2">The sequence shown here is derived from an EMBL/GenBank/DDBJ whole genome shotgun (WGS) entry which is preliminary data.</text>
</comment>
<sequence length="93" mass="10549">MPPERRRKTKTTDNIPSSGDLERQRQREKIAALEAQATIKELPERLSQDQEVSLFEGHSELVSRIRSTSPPNVAIEDMFILGTAAHLWLPAEQ</sequence>